<keyword evidence="3" id="KW-1185">Reference proteome</keyword>
<reference evidence="2" key="2">
    <citation type="submission" date="2021-01" db="UniProtKB">
        <authorList>
            <consortium name="EnsemblMetazoa"/>
        </authorList>
    </citation>
    <scope>IDENTIFICATION</scope>
</reference>
<dbReference type="EnsemblMetazoa" id="XM_030978621">
    <property type="protein sequence ID" value="XP_030834481"/>
    <property type="gene ID" value="LOC105441285"/>
</dbReference>
<dbReference type="GeneID" id="105441285"/>
<evidence type="ECO:0000313" key="2">
    <source>
        <dbReference type="EnsemblMetazoa" id="XP_030834481"/>
    </source>
</evidence>
<proteinExistence type="predicted"/>
<keyword evidence="1" id="KW-0472">Membrane</keyword>
<accession>A0A7M7NCJ2</accession>
<dbReference type="Proteomes" id="UP000007110">
    <property type="component" value="Unassembled WGS sequence"/>
</dbReference>
<evidence type="ECO:0000256" key="1">
    <source>
        <dbReference type="SAM" id="Phobius"/>
    </source>
</evidence>
<keyword evidence="1" id="KW-0812">Transmembrane</keyword>
<keyword evidence="1" id="KW-1133">Transmembrane helix</keyword>
<dbReference type="KEGG" id="spu:105441285"/>
<name>A0A7M7NCJ2_STRPU</name>
<reference evidence="3" key="1">
    <citation type="submission" date="2015-02" db="EMBL/GenBank/DDBJ databases">
        <title>Genome sequencing for Strongylocentrotus purpuratus.</title>
        <authorList>
            <person name="Murali S."/>
            <person name="Liu Y."/>
            <person name="Vee V."/>
            <person name="English A."/>
            <person name="Wang M."/>
            <person name="Skinner E."/>
            <person name="Han Y."/>
            <person name="Muzny D.M."/>
            <person name="Worley K.C."/>
            <person name="Gibbs R.A."/>
        </authorList>
    </citation>
    <scope>NUCLEOTIDE SEQUENCE</scope>
</reference>
<protein>
    <submittedName>
        <fullName evidence="2">Uncharacterized protein</fullName>
    </submittedName>
</protein>
<organism evidence="2 3">
    <name type="scientific">Strongylocentrotus purpuratus</name>
    <name type="common">Purple sea urchin</name>
    <dbReference type="NCBI Taxonomy" id="7668"/>
    <lineage>
        <taxon>Eukaryota</taxon>
        <taxon>Metazoa</taxon>
        <taxon>Echinodermata</taxon>
        <taxon>Eleutherozoa</taxon>
        <taxon>Echinozoa</taxon>
        <taxon>Echinoidea</taxon>
        <taxon>Euechinoidea</taxon>
        <taxon>Echinacea</taxon>
        <taxon>Camarodonta</taxon>
        <taxon>Echinidea</taxon>
        <taxon>Strongylocentrotidae</taxon>
        <taxon>Strongylocentrotus</taxon>
    </lineage>
</organism>
<sequence length="171" mass="18454">MIDVSDVKPIVTDIELQDINDPDKGLKTFSQHDDDDTSTIGEGMFHPEAKKKSPMAKTLLKVFIAVTVVAVILIAIICLVIFAGPKITGTTTKAPATATPPVPTVIPGVVVGDVDIELSATLNGVTFIPAYNDQSSPEYMAFASNAETQVKIFNEIGVKRLRIRSIKCYHQ</sequence>
<evidence type="ECO:0000313" key="3">
    <source>
        <dbReference type="Proteomes" id="UP000007110"/>
    </source>
</evidence>
<dbReference type="InParanoid" id="A0A7M7NCJ2"/>
<dbReference type="RefSeq" id="XP_030834481.1">
    <property type="nucleotide sequence ID" value="XM_030978621.1"/>
</dbReference>
<dbReference type="AlphaFoldDB" id="A0A7M7NCJ2"/>
<feature type="transmembrane region" description="Helical" evidence="1">
    <location>
        <begin position="59"/>
        <end position="83"/>
    </location>
</feature>